<dbReference type="GO" id="GO:0016810">
    <property type="term" value="F:hydrolase activity, acting on carbon-nitrogen (but not peptide) bonds"/>
    <property type="evidence" value="ECO:0007669"/>
    <property type="project" value="InterPro"/>
</dbReference>
<accession>A0A3S4RQ59</accession>
<name>A0A3S4RQ59_MYCCI</name>
<evidence type="ECO:0000313" key="2">
    <source>
        <dbReference type="EMBL" id="VEG46186.1"/>
    </source>
</evidence>
<gene>
    <name evidence="2" type="primary">nfdA_1</name>
    <name evidence="2" type="ORF">NCTC10485_00970</name>
</gene>
<dbReference type="RefSeq" id="WP_126332682.1">
    <property type="nucleotide sequence ID" value="NZ_AP022604.1"/>
</dbReference>
<reference evidence="2 3" key="1">
    <citation type="submission" date="2018-12" db="EMBL/GenBank/DDBJ databases">
        <authorList>
            <consortium name="Pathogen Informatics"/>
        </authorList>
    </citation>
    <scope>NUCLEOTIDE SEQUENCE [LARGE SCALE GENOMIC DNA]</scope>
    <source>
        <strain evidence="2 3">NCTC10485</strain>
    </source>
</reference>
<evidence type="ECO:0000313" key="3">
    <source>
        <dbReference type="Proteomes" id="UP000282551"/>
    </source>
</evidence>
<dbReference type="InterPro" id="IPR032466">
    <property type="entry name" value="Metal_Hydrolase"/>
</dbReference>
<evidence type="ECO:0000259" key="1">
    <source>
        <dbReference type="Pfam" id="PF07969"/>
    </source>
</evidence>
<dbReference type="Proteomes" id="UP000282551">
    <property type="component" value="Chromosome"/>
</dbReference>
<dbReference type="PANTHER" id="PTHR22642">
    <property type="entry name" value="IMIDAZOLONEPROPIONASE"/>
    <property type="match status" value="1"/>
</dbReference>
<dbReference type="CDD" id="cd01300">
    <property type="entry name" value="YtcJ_like"/>
    <property type="match status" value="1"/>
</dbReference>
<dbReference type="InterPro" id="IPR013108">
    <property type="entry name" value="Amidohydro_3"/>
</dbReference>
<dbReference type="InterPro" id="IPR011059">
    <property type="entry name" value="Metal-dep_hydrolase_composite"/>
</dbReference>
<sequence>MSGDPRELLVLGGTIRPHASHPTAEAMLIRDDRIVAVGTETDCRSWALGDVDVLDVDGGTVLAGFVDAHCHPLMFGQFNAWVDCSWEAAPAIDDVVAALTTRAAHGTGPVRGKGFHHGNVVEQRMLTRHDLDRVAQDREVLVFHSSGHGAIVNSWALSSMGVTADTVDPPGGHFGREADGTPDGTVWDAAADWLTGHHGVKITNNGPNFHLPDDPATLDAQLCAAQAELHAHGITTIVDAQVTGREFGAYLRTKQAGTLTMRAEMLVISSLLTELENLGICGRFGDDQLAIAGVKLYADGALTAGTARFSRPYCCSVDDFGYLYHPNGELAELISRVATLGLQAATHAQGDAAIQLVLDAHQSLGSRADARHRIEHFGAPTPGQVAQCRELGLWPITQPQYLLRYGDELAGVLGDRAQRLTPLGEIRDAGAPVVLSSDAPVCPPRPLEAVTAAVDRRTLTGERLGAGPQCLTLVEAWQAHTLHAAASVHREHAIGSLEAGKFADFVVLDQDPLHTDIESLVDVDVEATWVGGRQVYDRHASTKGLSA</sequence>
<protein>
    <submittedName>
        <fullName evidence="2">Amidohydrolase ytcJ</fullName>
        <ecNumber evidence="2">3.5.1.91</ecNumber>
    </submittedName>
</protein>
<dbReference type="SUPFAM" id="SSF51338">
    <property type="entry name" value="Composite domain of metallo-dependent hydrolases"/>
    <property type="match status" value="1"/>
</dbReference>
<dbReference type="Gene3D" id="3.20.20.140">
    <property type="entry name" value="Metal-dependent hydrolases"/>
    <property type="match status" value="1"/>
</dbReference>
<dbReference type="SUPFAM" id="SSF51556">
    <property type="entry name" value="Metallo-dependent hydrolases"/>
    <property type="match status" value="1"/>
</dbReference>
<keyword evidence="3" id="KW-1185">Reference proteome</keyword>
<dbReference type="EMBL" id="LR134355">
    <property type="protein sequence ID" value="VEG46186.1"/>
    <property type="molecule type" value="Genomic_DNA"/>
</dbReference>
<dbReference type="InterPro" id="IPR033932">
    <property type="entry name" value="YtcJ-like"/>
</dbReference>
<dbReference type="AlphaFoldDB" id="A0A3S4RQ59"/>
<organism evidence="2 3">
    <name type="scientific">Mycolicibacterium chitae</name>
    <name type="common">Mycobacterium chitae</name>
    <dbReference type="NCBI Taxonomy" id="1792"/>
    <lineage>
        <taxon>Bacteria</taxon>
        <taxon>Bacillati</taxon>
        <taxon>Actinomycetota</taxon>
        <taxon>Actinomycetes</taxon>
        <taxon>Mycobacteriales</taxon>
        <taxon>Mycobacteriaceae</taxon>
        <taxon>Mycolicibacterium</taxon>
    </lineage>
</organism>
<dbReference type="Gene3D" id="3.10.310.70">
    <property type="match status" value="1"/>
</dbReference>
<dbReference type="EC" id="3.5.1.91" evidence="2"/>
<dbReference type="Gene3D" id="2.30.40.10">
    <property type="entry name" value="Urease, subunit C, domain 1"/>
    <property type="match status" value="1"/>
</dbReference>
<dbReference type="PANTHER" id="PTHR22642:SF2">
    <property type="entry name" value="PROTEIN LONG AFTER FAR-RED 3"/>
    <property type="match status" value="1"/>
</dbReference>
<dbReference type="OrthoDB" id="3173428at2"/>
<dbReference type="Pfam" id="PF07969">
    <property type="entry name" value="Amidohydro_3"/>
    <property type="match status" value="1"/>
</dbReference>
<proteinExistence type="predicted"/>
<keyword evidence="2" id="KW-0378">Hydrolase</keyword>
<feature type="domain" description="Amidohydrolase 3" evidence="1">
    <location>
        <begin position="53"/>
        <end position="536"/>
    </location>
</feature>